<dbReference type="Pfam" id="PF02362">
    <property type="entry name" value="B3"/>
    <property type="match status" value="1"/>
</dbReference>
<dbReference type="Gene3D" id="2.40.330.10">
    <property type="entry name" value="DNA-binding pseudobarrel domain"/>
    <property type="match status" value="1"/>
</dbReference>
<keyword evidence="5" id="KW-0539">Nucleus</keyword>
<evidence type="ECO:0000313" key="8">
    <source>
        <dbReference type="EMBL" id="PON61393.1"/>
    </source>
</evidence>
<dbReference type="InterPro" id="IPR003340">
    <property type="entry name" value="B3_DNA-bd"/>
</dbReference>
<keyword evidence="3" id="KW-0238">DNA-binding</keyword>
<keyword evidence="9" id="KW-1185">Reference proteome</keyword>
<organism evidence="8 9">
    <name type="scientific">Trema orientale</name>
    <name type="common">Charcoal tree</name>
    <name type="synonym">Celtis orientalis</name>
    <dbReference type="NCBI Taxonomy" id="63057"/>
    <lineage>
        <taxon>Eukaryota</taxon>
        <taxon>Viridiplantae</taxon>
        <taxon>Streptophyta</taxon>
        <taxon>Embryophyta</taxon>
        <taxon>Tracheophyta</taxon>
        <taxon>Spermatophyta</taxon>
        <taxon>Magnoliopsida</taxon>
        <taxon>eudicotyledons</taxon>
        <taxon>Gunneridae</taxon>
        <taxon>Pentapetalae</taxon>
        <taxon>rosids</taxon>
        <taxon>fabids</taxon>
        <taxon>Rosales</taxon>
        <taxon>Cannabaceae</taxon>
        <taxon>Trema</taxon>
    </lineage>
</organism>
<evidence type="ECO:0000256" key="2">
    <source>
        <dbReference type="ARBA" id="ARBA00023015"/>
    </source>
</evidence>
<keyword evidence="4" id="KW-0804">Transcription</keyword>
<feature type="region of interest" description="Disordered" evidence="6">
    <location>
        <begin position="1"/>
        <end position="34"/>
    </location>
</feature>
<accession>A0A2P5CK19</accession>
<evidence type="ECO:0000256" key="3">
    <source>
        <dbReference type="ARBA" id="ARBA00023125"/>
    </source>
</evidence>
<proteinExistence type="predicted"/>
<dbReference type="OrthoDB" id="1161095at2759"/>
<dbReference type="SUPFAM" id="SSF101936">
    <property type="entry name" value="DNA-binding pseudobarrel domain"/>
    <property type="match status" value="1"/>
</dbReference>
<evidence type="ECO:0000313" key="9">
    <source>
        <dbReference type="Proteomes" id="UP000237000"/>
    </source>
</evidence>
<dbReference type="CDD" id="cd10017">
    <property type="entry name" value="B3_DNA"/>
    <property type="match status" value="1"/>
</dbReference>
<dbReference type="PANTHER" id="PTHR31140:SF74">
    <property type="entry name" value="B3 DOMAIN-CONTAINING TRANSCRIPTION FACTOR LEC2"/>
    <property type="match status" value="1"/>
</dbReference>
<gene>
    <name evidence="8" type="ORF">TorRG33x02_282170</name>
</gene>
<dbReference type="EMBL" id="JXTC01000356">
    <property type="protein sequence ID" value="PON61393.1"/>
    <property type="molecule type" value="Genomic_DNA"/>
</dbReference>
<comment type="subcellular location">
    <subcellularLocation>
        <location evidence="1">Nucleus</location>
    </subcellularLocation>
</comment>
<dbReference type="GO" id="GO:0005634">
    <property type="term" value="C:nucleus"/>
    <property type="evidence" value="ECO:0007669"/>
    <property type="project" value="UniProtKB-SubCell"/>
</dbReference>
<evidence type="ECO:0000256" key="4">
    <source>
        <dbReference type="ARBA" id="ARBA00023163"/>
    </source>
</evidence>
<dbReference type="InParanoid" id="A0A2P5CK19"/>
<evidence type="ECO:0000256" key="5">
    <source>
        <dbReference type="ARBA" id="ARBA00023242"/>
    </source>
</evidence>
<dbReference type="PROSITE" id="PS50863">
    <property type="entry name" value="B3"/>
    <property type="match status" value="1"/>
</dbReference>
<dbReference type="SMART" id="SM01019">
    <property type="entry name" value="B3"/>
    <property type="match status" value="1"/>
</dbReference>
<reference evidence="9" key="1">
    <citation type="submission" date="2016-06" db="EMBL/GenBank/DDBJ databases">
        <title>Parallel loss of symbiosis genes in relatives of nitrogen-fixing non-legume Parasponia.</title>
        <authorList>
            <person name="Van Velzen R."/>
            <person name="Holmer R."/>
            <person name="Bu F."/>
            <person name="Rutten L."/>
            <person name="Van Zeijl A."/>
            <person name="Liu W."/>
            <person name="Santuari L."/>
            <person name="Cao Q."/>
            <person name="Sharma T."/>
            <person name="Shen D."/>
            <person name="Roswanjaya Y."/>
            <person name="Wardhani T."/>
            <person name="Kalhor M.S."/>
            <person name="Jansen J."/>
            <person name="Van den Hoogen J."/>
            <person name="Gungor B."/>
            <person name="Hartog M."/>
            <person name="Hontelez J."/>
            <person name="Verver J."/>
            <person name="Yang W.-C."/>
            <person name="Schijlen E."/>
            <person name="Repin R."/>
            <person name="Schilthuizen M."/>
            <person name="Schranz E."/>
            <person name="Heidstra R."/>
            <person name="Miyata K."/>
            <person name="Fedorova E."/>
            <person name="Kohlen W."/>
            <person name="Bisseling T."/>
            <person name="Smit S."/>
            <person name="Geurts R."/>
        </authorList>
    </citation>
    <scope>NUCLEOTIDE SEQUENCE [LARGE SCALE GENOMIC DNA]</scope>
    <source>
        <strain evidence="9">cv. RG33-2</strain>
    </source>
</reference>
<dbReference type="Proteomes" id="UP000237000">
    <property type="component" value="Unassembled WGS sequence"/>
</dbReference>
<feature type="compositionally biased region" description="Low complexity" evidence="6">
    <location>
        <begin position="11"/>
        <end position="32"/>
    </location>
</feature>
<dbReference type="GO" id="GO:0003700">
    <property type="term" value="F:DNA-binding transcription factor activity"/>
    <property type="evidence" value="ECO:0007669"/>
    <property type="project" value="InterPro"/>
</dbReference>
<evidence type="ECO:0000256" key="6">
    <source>
        <dbReference type="SAM" id="MobiDB-lite"/>
    </source>
</evidence>
<dbReference type="STRING" id="63057.A0A2P5CK19"/>
<evidence type="ECO:0000256" key="1">
    <source>
        <dbReference type="ARBA" id="ARBA00004123"/>
    </source>
</evidence>
<comment type="caution">
    <text evidence="8">The sequence shown here is derived from an EMBL/GenBank/DDBJ whole genome shotgun (WGS) entry which is preliminary data.</text>
</comment>
<protein>
    <submittedName>
        <fullName evidence="8">B3 DNA binding domain containing protein</fullName>
    </submittedName>
</protein>
<sequence>MDNFPVPHFLTSNTSTTSTSTNNSSSVVQSTQPKLMATTSATHDGSHNSIYEPCMSFWPSSTTASLTTTNATTNATTPDQYCYPAPRYFPHHDQGLQFPGGVCPGGAGRHRSGFGYRPRVVAGQSSVGAVLVGVSEEQERRLLDAWTTKVARSKRRLARQRSLNLITRNCFPSSSSIATHGASSATTLCDSRELPISGAGTRDLYTFCTPDKKRLRVLLKKELKNSDVGSLGRIVLPKREAEEKLPTLSDKEGIQVVMRDIYSNREWSLRYKYWSNNKSRMYVLENTGDFVKQNGLEIGDSITLYEDECKNLGARPAPEPSCKRHLITNQNTTLPDDKYVNSSNSTTNDDVYDNSNNIISKTAHYDSSSSLSYASYYSYELARDEEDASLALLIEQLNHKEQQEANSLVTTLSSHIEYGTTTNASSYSYGHSNESRTTSSNYYGVVSGGGMSYTQSTTTIEAVQQTPPSSSSSSSSLSRVEVHEGEDHLDDFFGGLGTLPEVDGQYEYYNYATLFDRIMSDN</sequence>
<dbReference type="PANTHER" id="PTHR31140">
    <property type="entry name" value="B3 DOMAIN-CONTAINING TRANSCRIPTION FACTOR ABI3"/>
    <property type="match status" value="1"/>
</dbReference>
<feature type="compositionally biased region" description="Low complexity" evidence="6">
    <location>
        <begin position="469"/>
        <end position="478"/>
    </location>
</feature>
<dbReference type="GO" id="GO:0003677">
    <property type="term" value="F:DNA binding"/>
    <property type="evidence" value="ECO:0007669"/>
    <property type="project" value="UniProtKB-KW"/>
</dbReference>
<keyword evidence="2" id="KW-0805">Transcription regulation</keyword>
<feature type="domain" description="TF-B3" evidence="7">
    <location>
        <begin position="219"/>
        <end position="318"/>
    </location>
</feature>
<dbReference type="AlphaFoldDB" id="A0A2P5CK19"/>
<name>A0A2P5CK19_TREOI</name>
<evidence type="ECO:0000259" key="7">
    <source>
        <dbReference type="PROSITE" id="PS50863"/>
    </source>
</evidence>
<dbReference type="InterPro" id="IPR044800">
    <property type="entry name" value="LEC2-like"/>
</dbReference>
<dbReference type="InterPro" id="IPR015300">
    <property type="entry name" value="DNA-bd_pseudobarrel_sf"/>
</dbReference>
<feature type="region of interest" description="Disordered" evidence="6">
    <location>
        <begin position="460"/>
        <end position="483"/>
    </location>
</feature>